<dbReference type="Gene3D" id="3.10.540.10">
    <property type="entry name" value="duf1285 like domain"/>
    <property type="match status" value="1"/>
</dbReference>
<proteinExistence type="predicted"/>
<dbReference type="Pfam" id="PF06938">
    <property type="entry name" value="DUF1285_N"/>
    <property type="match status" value="1"/>
</dbReference>
<dbReference type="InterPro" id="IPR010707">
    <property type="entry name" value="DUF1285"/>
</dbReference>
<dbReference type="AlphaFoldDB" id="A0A2W5S2L8"/>
<name>A0A2W5S2L8_CERSP</name>
<dbReference type="InterPro" id="IPR023361">
    <property type="entry name" value="DUF1285_beta_roll_sf"/>
</dbReference>
<evidence type="ECO:0000313" key="4">
    <source>
        <dbReference type="Proteomes" id="UP000248975"/>
    </source>
</evidence>
<evidence type="ECO:0000259" key="2">
    <source>
        <dbReference type="Pfam" id="PF21028"/>
    </source>
</evidence>
<dbReference type="PIRSF" id="PIRSF029557">
    <property type="entry name" value="UCP029557"/>
    <property type="match status" value="1"/>
</dbReference>
<evidence type="ECO:0000259" key="1">
    <source>
        <dbReference type="Pfam" id="PF06938"/>
    </source>
</evidence>
<dbReference type="Gene3D" id="2.30.270.10">
    <property type="entry name" value="duf1285 protein"/>
    <property type="match status" value="1"/>
</dbReference>
<dbReference type="InterPro" id="IPR048342">
    <property type="entry name" value="DUF1285_C"/>
</dbReference>
<dbReference type="Proteomes" id="UP000248975">
    <property type="component" value="Unassembled WGS sequence"/>
</dbReference>
<feature type="domain" description="DUF1285" evidence="2">
    <location>
        <begin position="90"/>
        <end position="184"/>
    </location>
</feature>
<accession>A0A2W5S2L8</accession>
<comment type="caution">
    <text evidence="3">The sequence shown here is derived from an EMBL/GenBank/DDBJ whole genome shotgun (WGS) entry which is preliminary data.</text>
</comment>
<organism evidence="3 4">
    <name type="scientific">Cereibacter sphaeroides</name>
    <name type="common">Rhodobacter sphaeroides</name>
    <dbReference type="NCBI Taxonomy" id="1063"/>
    <lineage>
        <taxon>Bacteria</taxon>
        <taxon>Pseudomonadati</taxon>
        <taxon>Pseudomonadota</taxon>
        <taxon>Alphaproteobacteria</taxon>
        <taxon>Rhodobacterales</taxon>
        <taxon>Paracoccaceae</taxon>
        <taxon>Cereibacter</taxon>
    </lineage>
</organism>
<dbReference type="InterPro" id="IPR048341">
    <property type="entry name" value="DUF1285_N"/>
</dbReference>
<gene>
    <name evidence="3" type="ORF">DI533_13800</name>
</gene>
<feature type="domain" description="DUF1285" evidence="1">
    <location>
        <begin position="23"/>
        <end position="89"/>
    </location>
</feature>
<dbReference type="Gene3D" id="2.20.70.10">
    <property type="match status" value="1"/>
</dbReference>
<protein>
    <submittedName>
        <fullName evidence="3">DUF1285 domain-containing protein</fullName>
    </submittedName>
</protein>
<sequence length="191" mass="21130">MIVKPSAEGMIASVQAASRKGPPPVHLWNPPFCGDLDMRIARDGTWFYLGTPIGRPGMVRLFSSIIKREGESYFLVTPVEKVGIKVDDAPFVAIDFTVEGEGTDQILTFVTQVEDQAIAGPDHSIRVVRDEATGEPSPYVHIRANLEALIDRKSFYRLVDLGEHQIIDGESWFGVWSSGIFFPLIRSAELA</sequence>
<dbReference type="EMBL" id="QFQS01000003">
    <property type="protein sequence ID" value="PZQ97178.1"/>
    <property type="molecule type" value="Genomic_DNA"/>
</dbReference>
<evidence type="ECO:0000313" key="3">
    <source>
        <dbReference type="EMBL" id="PZQ97178.1"/>
    </source>
</evidence>
<reference evidence="3 4" key="1">
    <citation type="submission" date="2017-08" db="EMBL/GenBank/DDBJ databases">
        <title>Infants hospitalized years apart are colonized by the same room-sourced microbial strains.</title>
        <authorList>
            <person name="Brooks B."/>
            <person name="Olm M.R."/>
            <person name="Firek B.A."/>
            <person name="Baker R."/>
            <person name="Thomas B.C."/>
            <person name="Morowitz M.J."/>
            <person name="Banfield J.F."/>
        </authorList>
    </citation>
    <scope>NUCLEOTIDE SEQUENCE [LARGE SCALE GENOMIC DNA]</scope>
    <source>
        <strain evidence="3">S2_003_000_R2_11</strain>
    </source>
</reference>
<dbReference type="Pfam" id="PF21028">
    <property type="entry name" value="DUF1285_C"/>
    <property type="match status" value="1"/>
</dbReference>